<evidence type="ECO:0000313" key="2">
    <source>
        <dbReference type="Proteomes" id="UP000028547"/>
    </source>
</evidence>
<accession>A0A084SHU6</accession>
<sequence length="60" mass="6662">MSLTGNLKAMIEYVEQYGGHLELWIRSAKHPEGATKLSGPLRKALDELRRQGKGLIKSSP</sequence>
<comment type="caution">
    <text evidence="1">The sequence shown here is derived from an EMBL/GenBank/DDBJ whole genome shotgun (WGS) entry which is preliminary data.</text>
</comment>
<proteinExistence type="predicted"/>
<evidence type="ECO:0000313" key="1">
    <source>
        <dbReference type="EMBL" id="KFA88031.1"/>
    </source>
</evidence>
<protein>
    <submittedName>
        <fullName evidence="1">Uncharacterized protein</fullName>
    </submittedName>
</protein>
<dbReference type="Proteomes" id="UP000028547">
    <property type="component" value="Unassembled WGS sequence"/>
</dbReference>
<name>A0A084SHU6_9BACT</name>
<dbReference type="AlphaFoldDB" id="A0A084SHU6"/>
<gene>
    <name evidence="1" type="ORF">Q664_43610</name>
</gene>
<dbReference type="EMBL" id="JPMI01000305">
    <property type="protein sequence ID" value="KFA88031.1"/>
    <property type="molecule type" value="Genomic_DNA"/>
</dbReference>
<organism evidence="1 2">
    <name type="scientific">Archangium violaceum Cb vi76</name>
    <dbReference type="NCBI Taxonomy" id="1406225"/>
    <lineage>
        <taxon>Bacteria</taxon>
        <taxon>Pseudomonadati</taxon>
        <taxon>Myxococcota</taxon>
        <taxon>Myxococcia</taxon>
        <taxon>Myxococcales</taxon>
        <taxon>Cystobacterineae</taxon>
        <taxon>Archangiaceae</taxon>
        <taxon>Archangium</taxon>
    </lineage>
</organism>
<reference evidence="1 2" key="1">
    <citation type="submission" date="2014-07" db="EMBL/GenBank/DDBJ databases">
        <title>Draft Genome Sequence of Gephyronic Acid Producer, Cystobacter violaceus Strain Cb vi76.</title>
        <authorList>
            <person name="Stevens D.C."/>
            <person name="Young J."/>
            <person name="Carmichael R."/>
            <person name="Tan J."/>
            <person name="Taylor R.E."/>
        </authorList>
    </citation>
    <scope>NUCLEOTIDE SEQUENCE [LARGE SCALE GENOMIC DNA]</scope>
    <source>
        <strain evidence="1 2">Cb vi76</strain>
    </source>
</reference>